<keyword evidence="9" id="KW-1185">Reference proteome</keyword>
<name>A0ABM7SCT3_9HELI</name>
<dbReference type="PANTHER" id="PTHR42891:SF1">
    <property type="entry name" value="D-GLYCERO-BETA-D-MANNO-HEPTOSE-1,7-BISPHOSPHATE 7-PHOSPHATASE"/>
    <property type="match status" value="1"/>
</dbReference>
<dbReference type="PIRSF" id="PIRSF004682">
    <property type="entry name" value="GmhB"/>
    <property type="match status" value="1"/>
</dbReference>
<dbReference type="InterPro" id="IPR006543">
    <property type="entry name" value="Histidinol-phos"/>
</dbReference>
<dbReference type="SUPFAM" id="SSF56784">
    <property type="entry name" value="HAD-like"/>
    <property type="match status" value="1"/>
</dbReference>
<dbReference type="PANTHER" id="PTHR42891">
    <property type="entry name" value="D-GLYCERO-BETA-D-MANNO-HEPTOSE-1,7-BISPHOSPHATE 7-PHOSPHATASE"/>
    <property type="match status" value="1"/>
</dbReference>
<organism evidence="8 9">
    <name type="scientific">Helicobacter gastrocanis</name>
    <dbReference type="NCBI Taxonomy" id="2849641"/>
    <lineage>
        <taxon>Bacteria</taxon>
        <taxon>Pseudomonadati</taxon>
        <taxon>Campylobacterota</taxon>
        <taxon>Epsilonproteobacteria</taxon>
        <taxon>Campylobacterales</taxon>
        <taxon>Helicobacteraceae</taxon>
        <taxon>Helicobacter</taxon>
    </lineage>
</organism>
<proteinExistence type="inferred from homology"/>
<dbReference type="InterPro" id="IPR023214">
    <property type="entry name" value="HAD_sf"/>
</dbReference>
<evidence type="ECO:0000313" key="9">
    <source>
        <dbReference type="Proteomes" id="UP000826775"/>
    </source>
</evidence>
<dbReference type="NCBIfam" id="TIGR00213">
    <property type="entry name" value="GmhB_yaeD"/>
    <property type="match status" value="1"/>
</dbReference>
<protein>
    <recommendedName>
        <fullName evidence="6 7">D,D-heptose 1,7-bisphosphate phosphatase</fullName>
        <ecNumber evidence="7">3.1.3.-</ecNumber>
    </recommendedName>
</protein>
<keyword evidence="3" id="KW-0479">Metal-binding</keyword>
<evidence type="ECO:0000256" key="7">
    <source>
        <dbReference type="PIRNR" id="PIRNR004682"/>
    </source>
</evidence>
<dbReference type="CDD" id="cd07503">
    <property type="entry name" value="HAD_HisB-N"/>
    <property type="match status" value="1"/>
</dbReference>
<sequence length="186" mass="20337">MKALFLDRDGVVNVDKGYVYLPKDFDFMPGIFTLLKGAKDLGYLLLLVTNQSGIGRGYYGLEDFEALSAHMQARLHEKLGFALDKIYFCPHAPQENCACRKPKIGMLEQALQDFSINLAESVLVGDQASDIAFGRAGGVGTNLLLTTQATLAPPQEPQTQGHVARLEQVLDFLTPQKGLPCLPQTP</sequence>
<evidence type="ECO:0000313" key="8">
    <source>
        <dbReference type="EMBL" id="BCZ17506.1"/>
    </source>
</evidence>
<dbReference type="EMBL" id="AP024814">
    <property type="protein sequence ID" value="BCZ17506.1"/>
    <property type="molecule type" value="Genomic_DNA"/>
</dbReference>
<keyword evidence="4 7" id="KW-0378">Hydrolase</keyword>
<comment type="similarity">
    <text evidence="7">Belongs to the gmhB family.</text>
</comment>
<evidence type="ECO:0000256" key="3">
    <source>
        <dbReference type="ARBA" id="ARBA00022723"/>
    </source>
</evidence>
<evidence type="ECO:0000256" key="5">
    <source>
        <dbReference type="ARBA" id="ARBA00023277"/>
    </source>
</evidence>
<dbReference type="NCBIfam" id="TIGR01662">
    <property type="entry name" value="HAD-SF-IIIA"/>
    <property type="match status" value="1"/>
</dbReference>
<evidence type="ECO:0000256" key="4">
    <source>
        <dbReference type="ARBA" id="ARBA00022801"/>
    </source>
</evidence>
<dbReference type="NCBIfam" id="TIGR01656">
    <property type="entry name" value="Histidinol-ppas"/>
    <property type="match status" value="1"/>
</dbReference>
<dbReference type="Pfam" id="PF13242">
    <property type="entry name" value="Hydrolase_like"/>
    <property type="match status" value="1"/>
</dbReference>
<gene>
    <name evidence="8" type="primary">gmhB</name>
    <name evidence="8" type="ORF">NHP190003_07880</name>
</gene>
<dbReference type="Proteomes" id="UP000826775">
    <property type="component" value="Chromosome"/>
</dbReference>
<evidence type="ECO:0000256" key="6">
    <source>
        <dbReference type="ARBA" id="ARBA00031828"/>
    </source>
</evidence>
<evidence type="ECO:0000256" key="1">
    <source>
        <dbReference type="ARBA" id="ARBA00004496"/>
    </source>
</evidence>
<keyword evidence="2 7" id="KW-0963">Cytoplasm</keyword>
<dbReference type="InterPro" id="IPR006549">
    <property type="entry name" value="HAD-SF_hydro_IIIA"/>
</dbReference>
<dbReference type="InterPro" id="IPR036412">
    <property type="entry name" value="HAD-like_sf"/>
</dbReference>
<comment type="subcellular location">
    <subcellularLocation>
        <location evidence="1 7">Cytoplasm</location>
    </subcellularLocation>
</comment>
<keyword evidence="5 7" id="KW-0119">Carbohydrate metabolism</keyword>
<reference evidence="8 9" key="1">
    <citation type="submission" date="2021-07" db="EMBL/GenBank/DDBJ databases">
        <title>Novel Helicobacter sp. Isolated from a dog.</title>
        <authorList>
            <person name="Rimbara E."/>
            <person name="Suzuki M."/>
        </authorList>
    </citation>
    <scope>NUCLEOTIDE SEQUENCE [LARGE SCALE GENOMIC DNA]</scope>
    <source>
        <strain evidence="9">NHP19-003</strain>
    </source>
</reference>
<dbReference type="EC" id="3.1.3.-" evidence="7"/>
<dbReference type="RefSeq" id="WP_221280875.1">
    <property type="nucleotide sequence ID" value="NZ_AP024814.1"/>
</dbReference>
<dbReference type="InterPro" id="IPR004446">
    <property type="entry name" value="Heptose_bisP_phosphatase"/>
</dbReference>
<accession>A0ABM7SCT3</accession>
<evidence type="ECO:0000256" key="2">
    <source>
        <dbReference type="ARBA" id="ARBA00022490"/>
    </source>
</evidence>
<dbReference type="Gene3D" id="3.40.50.1000">
    <property type="entry name" value="HAD superfamily/HAD-like"/>
    <property type="match status" value="1"/>
</dbReference>